<evidence type="ECO:0000259" key="4">
    <source>
        <dbReference type="SMART" id="SM00967"/>
    </source>
</evidence>
<dbReference type="InterPro" id="IPR013123">
    <property type="entry name" value="SpoU_subst-bd"/>
</dbReference>
<dbReference type="InterPro" id="IPR053888">
    <property type="entry name" value="MRM3-like_sub_bind"/>
</dbReference>
<gene>
    <name evidence="5" type="ORF">SAMN02745114_00785</name>
</gene>
<protein>
    <submittedName>
        <fullName evidence="5">RNA methyltransferase, TrmH family</fullName>
    </submittedName>
</protein>
<dbReference type="SUPFAM" id="SSF55315">
    <property type="entry name" value="L30e-like"/>
    <property type="match status" value="1"/>
</dbReference>
<evidence type="ECO:0000256" key="3">
    <source>
        <dbReference type="ARBA" id="ARBA00022679"/>
    </source>
</evidence>
<dbReference type="InterPro" id="IPR029026">
    <property type="entry name" value="tRNA_m1G_MTases_N"/>
</dbReference>
<dbReference type="CDD" id="cd18095">
    <property type="entry name" value="SpoU-like_rRNA-MTase"/>
    <property type="match status" value="1"/>
</dbReference>
<dbReference type="InterPro" id="IPR029064">
    <property type="entry name" value="Ribosomal_eL30-like_sf"/>
</dbReference>
<keyword evidence="6" id="KW-1185">Reference proteome</keyword>
<reference evidence="5 6" key="1">
    <citation type="submission" date="2017-02" db="EMBL/GenBank/DDBJ databases">
        <authorList>
            <person name="Peterson S.W."/>
        </authorList>
    </citation>
    <scope>NUCLEOTIDE SEQUENCE [LARGE SCALE GENOMIC DNA]</scope>
    <source>
        <strain evidence="5 6">ATCC 51222</strain>
    </source>
</reference>
<dbReference type="GO" id="GO:0005737">
    <property type="term" value="C:cytoplasm"/>
    <property type="evidence" value="ECO:0007669"/>
    <property type="project" value="UniProtKB-ARBA"/>
</dbReference>
<dbReference type="RefSeq" id="WP_159443390.1">
    <property type="nucleotide sequence ID" value="NZ_FUWW01000006.1"/>
</dbReference>
<feature type="domain" description="RNA 2-O ribose methyltransferase substrate binding" evidence="4">
    <location>
        <begin position="32"/>
        <end position="106"/>
    </location>
</feature>
<evidence type="ECO:0000313" key="5">
    <source>
        <dbReference type="EMBL" id="SJZ50227.1"/>
    </source>
</evidence>
<dbReference type="Proteomes" id="UP000190657">
    <property type="component" value="Unassembled WGS sequence"/>
</dbReference>
<dbReference type="InterPro" id="IPR029028">
    <property type="entry name" value="Alpha/beta_knot_MTases"/>
</dbReference>
<dbReference type="InterPro" id="IPR051259">
    <property type="entry name" value="rRNA_Methyltransferase"/>
</dbReference>
<name>A0A1T4L6K0_9FIRM</name>
<organism evidence="5 6">
    <name type="scientific">Eubacterium coprostanoligenes</name>
    <dbReference type="NCBI Taxonomy" id="290054"/>
    <lineage>
        <taxon>Bacteria</taxon>
        <taxon>Bacillati</taxon>
        <taxon>Bacillota</taxon>
        <taxon>Clostridia</taxon>
        <taxon>Eubacteriales</taxon>
        <taxon>Eubacteriaceae</taxon>
        <taxon>Eubacterium</taxon>
    </lineage>
</organism>
<accession>A0A1T4L6K0</accession>
<evidence type="ECO:0000256" key="2">
    <source>
        <dbReference type="ARBA" id="ARBA00022603"/>
    </source>
</evidence>
<dbReference type="OrthoDB" id="9794400at2"/>
<comment type="similarity">
    <text evidence="1">Belongs to the class IV-like SAM-binding methyltransferase superfamily. RNA methyltransferase TrmH family.</text>
</comment>
<dbReference type="InterPro" id="IPR001537">
    <property type="entry name" value="SpoU_MeTrfase"/>
</dbReference>
<dbReference type="EMBL" id="FUWW01000006">
    <property type="protein sequence ID" value="SJZ50227.1"/>
    <property type="molecule type" value="Genomic_DNA"/>
</dbReference>
<dbReference type="SMART" id="SM00967">
    <property type="entry name" value="SpoU_sub_bind"/>
    <property type="match status" value="1"/>
</dbReference>
<evidence type="ECO:0000256" key="1">
    <source>
        <dbReference type="ARBA" id="ARBA00007228"/>
    </source>
</evidence>
<dbReference type="GO" id="GO:0006396">
    <property type="term" value="P:RNA processing"/>
    <property type="evidence" value="ECO:0007669"/>
    <property type="project" value="InterPro"/>
</dbReference>
<dbReference type="Pfam" id="PF00588">
    <property type="entry name" value="SpoU_methylase"/>
    <property type="match status" value="1"/>
</dbReference>
<dbReference type="Gene3D" id="3.30.1330.30">
    <property type="match status" value="1"/>
</dbReference>
<sequence>MEKITSKNNIIVKDTKKLFTSSKARYENRRFALEGARLCFDVLNSVYKPDSLFYTEDIYEKYPSEIDALSKEAKQVYVINSQVSEKLSETKSPQGVFLTVEMSNGKQAIGNGKIVALDNVQDPANVGAIIRSAEALGIDGIITYNCCDVFNSKAIRASMGSVLRMNIINSNDLQKTLVDMKSQGFKVYSTVPSSSAVKITNIDFSGNAVSVIGNEANGVEENIKAVSDELITIPMLGRAESLNAGVAGAITMWEMLR</sequence>
<dbReference type="STRING" id="290054.SAMN02745114_00785"/>
<keyword evidence="3 5" id="KW-0808">Transferase</keyword>
<dbReference type="PANTHER" id="PTHR43191:SF2">
    <property type="entry name" value="RRNA METHYLTRANSFERASE 3, MITOCHONDRIAL"/>
    <property type="match status" value="1"/>
</dbReference>
<dbReference type="GO" id="GO:0008173">
    <property type="term" value="F:RNA methyltransferase activity"/>
    <property type="evidence" value="ECO:0007669"/>
    <property type="project" value="InterPro"/>
</dbReference>
<dbReference type="Gene3D" id="3.40.1280.10">
    <property type="match status" value="1"/>
</dbReference>
<evidence type="ECO:0000313" key="6">
    <source>
        <dbReference type="Proteomes" id="UP000190657"/>
    </source>
</evidence>
<dbReference type="SUPFAM" id="SSF75217">
    <property type="entry name" value="alpha/beta knot"/>
    <property type="match status" value="1"/>
</dbReference>
<dbReference type="AlphaFoldDB" id="A0A1T4L6K0"/>
<dbReference type="Pfam" id="PF22435">
    <property type="entry name" value="MRM3-like_sub_bind"/>
    <property type="match status" value="1"/>
</dbReference>
<keyword evidence="2 5" id="KW-0489">Methyltransferase</keyword>
<dbReference type="PANTHER" id="PTHR43191">
    <property type="entry name" value="RRNA METHYLTRANSFERASE 3"/>
    <property type="match status" value="1"/>
</dbReference>
<proteinExistence type="inferred from homology"/>
<dbReference type="GO" id="GO:0003723">
    <property type="term" value="F:RNA binding"/>
    <property type="evidence" value="ECO:0007669"/>
    <property type="project" value="InterPro"/>
</dbReference>
<dbReference type="GO" id="GO:0032259">
    <property type="term" value="P:methylation"/>
    <property type="evidence" value="ECO:0007669"/>
    <property type="project" value="UniProtKB-KW"/>
</dbReference>